<protein>
    <recommendedName>
        <fullName evidence="3">DUF3575 domain-containing protein</fullName>
    </recommendedName>
</protein>
<dbReference type="Proteomes" id="UP000191680">
    <property type="component" value="Unassembled WGS sequence"/>
</dbReference>
<dbReference type="RefSeq" id="WP_141239620.1">
    <property type="nucleotide sequence ID" value="NZ_MTBC01000001.1"/>
</dbReference>
<comment type="caution">
    <text evidence="1">The sequence shown here is derived from an EMBL/GenBank/DDBJ whole genome shotgun (WGS) entry which is preliminary data.</text>
</comment>
<dbReference type="AlphaFoldDB" id="A0A1V6LUY5"/>
<keyword evidence="2" id="KW-1185">Reference proteome</keyword>
<gene>
    <name evidence="1" type="ORF">BUL40_00095</name>
</gene>
<evidence type="ECO:0000313" key="2">
    <source>
        <dbReference type="Proteomes" id="UP000191680"/>
    </source>
</evidence>
<organism evidence="1 2">
    <name type="scientific">Croceivirga radicis</name>
    <dbReference type="NCBI Taxonomy" id="1929488"/>
    <lineage>
        <taxon>Bacteria</taxon>
        <taxon>Pseudomonadati</taxon>
        <taxon>Bacteroidota</taxon>
        <taxon>Flavobacteriia</taxon>
        <taxon>Flavobacteriales</taxon>
        <taxon>Flavobacteriaceae</taxon>
        <taxon>Croceivirga</taxon>
    </lineage>
</organism>
<sequence length="182" mass="20666">MKFLTLILTIFMTVTGLAQNGDIRLDSTKNHEIKLNGLFLILGAAEVDYQYLLNDESALGLDLMIGFDDYDLDINYHITPYYRQYFGKKYASGFFVEGFAMLNSTNDYVDYQTNGQDGSIYYDYIYEENIVDLAVGIGTGIKILTKRGFIAELDLGIGRNLFKKDRDFTIIGKGGLQLGYRF</sequence>
<evidence type="ECO:0000313" key="1">
    <source>
        <dbReference type="EMBL" id="OQD43992.1"/>
    </source>
</evidence>
<proteinExistence type="predicted"/>
<evidence type="ECO:0008006" key="3">
    <source>
        <dbReference type="Google" id="ProtNLM"/>
    </source>
</evidence>
<reference evidence="1 2" key="1">
    <citation type="submission" date="2016-12" db="EMBL/GenBank/DDBJ databases">
        <authorList>
            <person name="Song W.-J."/>
            <person name="Kurnit D.M."/>
        </authorList>
    </citation>
    <scope>NUCLEOTIDE SEQUENCE [LARGE SCALE GENOMIC DNA]</scope>
    <source>
        <strain evidence="1 2">HSG9</strain>
    </source>
</reference>
<name>A0A1V6LUY5_9FLAO</name>
<accession>A0A1V6LUY5</accession>
<dbReference type="EMBL" id="MTBC01000001">
    <property type="protein sequence ID" value="OQD43992.1"/>
    <property type="molecule type" value="Genomic_DNA"/>
</dbReference>
<dbReference type="OrthoDB" id="768080at2"/>